<keyword evidence="4" id="KW-1003">Cell membrane</keyword>
<keyword evidence="6" id="KW-0812">Transmembrane</keyword>
<dbReference type="InterPro" id="IPR013655">
    <property type="entry name" value="PAS_fold_3"/>
</dbReference>
<dbReference type="InterPro" id="IPR004358">
    <property type="entry name" value="Sig_transdc_His_kin-like_C"/>
</dbReference>
<evidence type="ECO:0000259" key="15">
    <source>
        <dbReference type="PROSITE" id="PS50112"/>
    </source>
</evidence>
<dbReference type="PROSITE" id="PS50109">
    <property type="entry name" value="HIS_KIN"/>
    <property type="match status" value="1"/>
</dbReference>
<dbReference type="SMART" id="SM00388">
    <property type="entry name" value="HisKA"/>
    <property type="match status" value="1"/>
</dbReference>
<feature type="modified residue" description="4-aspartylphosphate" evidence="12">
    <location>
        <position position="961"/>
    </location>
</feature>
<dbReference type="SUPFAM" id="SSF47226">
    <property type="entry name" value="Histidine-containing phosphotransfer domain, HPT domain"/>
    <property type="match status" value="1"/>
</dbReference>
<dbReference type="InterPro" id="IPR001610">
    <property type="entry name" value="PAC"/>
</dbReference>
<dbReference type="SUPFAM" id="SSF52172">
    <property type="entry name" value="CheY-like"/>
    <property type="match status" value="1"/>
</dbReference>
<dbReference type="Gene3D" id="1.20.120.160">
    <property type="entry name" value="HPT domain"/>
    <property type="match status" value="1"/>
</dbReference>
<dbReference type="PANTHER" id="PTHR45339">
    <property type="entry name" value="HYBRID SIGNAL TRANSDUCTION HISTIDINE KINASE J"/>
    <property type="match status" value="1"/>
</dbReference>
<dbReference type="PRINTS" id="PR00344">
    <property type="entry name" value="BCTRLSENSOR"/>
</dbReference>
<dbReference type="CDD" id="cd17546">
    <property type="entry name" value="REC_hyHK_CKI1_RcsC-like"/>
    <property type="match status" value="1"/>
</dbReference>
<dbReference type="PANTHER" id="PTHR45339:SF1">
    <property type="entry name" value="HYBRID SIGNAL TRANSDUCTION HISTIDINE KINASE J"/>
    <property type="match status" value="1"/>
</dbReference>
<keyword evidence="9" id="KW-1133">Transmembrane helix</keyword>
<keyword evidence="5 12" id="KW-0597">Phosphoprotein</keyword>
<evidence type="ECO:0000259" key="16">
    <source>
        <dbReference type="PROSITE" id="PS50113"/>
    </source>
</evidence>
<dbReference type="SUPFAM" id="SSF47384">
    <property type="entry name" value="Homodimeric domain of signal transducing histidine kinase"/>
    <property type="match status" value="1"/>
</dbReference>
<dbReference type="Pfam" id="PF13426">
    <property type="entry name" value="PAS_9"/>
    <property type="match status" value="3"/>
</dbReference>
<dbReference type="Gene3D" id="3.40.50.2300">
    <property type="match status" value="1"/>
</dbReference>
<dbReference type="PROSITE" id="PS50110">
    <property type="entry name" value="RESPONSE_REGULATORY"/>
    <property type="match status" value="1"/>
</dbReference>
<proteinExistence type="predicted"/>
<dbReference type="InterPro" id="IPR011006">
    <property type="entry name" value="CheY-like_superfamily"/>
</dbReference>
<dbReference type="CDD" id="cd16922">
    <property type="entry name" value="HATPase_EvgS-ArcB-TorS-like"/>
    <property type="match status" value="1"/>
</dbReference>
<sequence>MNEQFSINSTYPWETDLQLVQQVFDAVAVLDEQGNILWSNAGLTKLVGYSPAELRQQAAWTVLGGSGAGRVPAAYLREQLSAQAAFRYEALLPHSNSSFQWARVKVQPLPPTAAPGRFVALLERLVDSKVTQQALAESEVRFRYLTEHVPGVLFQWRENHGKPSGLVYVSPRLRDIFGIVLTPEQSLEEFIHPADRPRWKAAMQQARQQGDSWSFEGRLLVPGQPLRWCRGTAVRSLSDADGSLHSGILVDVTALKQAEQALWANEQRWQLAMERFGDGAWEFNYQTGEEYFSAAYQAMLGYSEEEFAQDHQSWLSHVHPDDIAVSLQASDAYLAGKEPIYSVERRLRCQNGEYKWVLTRGLVTKVDAEGKPLIMTGVHTDISAIKSANSALEASRLRLSSTIANFQEGILLVDEHHRVVLANDAICRLFNSQTTAAGLVGLDARKFGKQAKNRFRDEADFVARYAELIEQQQLVTGEIFALKQGRTLQGDFVPIHIDDQYIGYLWKFQDITERHNSEDKLRRREEKYRSIIEYMKLGLVEMDMDGEITYVNQAFCDITGFAFDEFLHQQAMQRVVSAEDMQLLMQKNADRARGISDTYELTITSKAGRRKWLLISAAPVYNDAREVYGSIGITLDITDRKELEHNLRTAKESAEESARSKELFLANMSHEIRTPMNAILGMGQLLAKTPLDAEQQNYLRAIATSGENLLVIINDILDLSKIGASQLFIERIGFSVTTLLQQIEKSLHFKAEEKGLRFLIQADADLPPVLLGDPYRITQVLLNLAGNSIKFTEKGEVSITCELARQTPAHVELRFTVADTGIGIDADFLGNIFQEFSQEDSSVTRKFGGTGLGLSISRSLVNLMGGEIAIVSQKNEGTRSSFTLLLPVGAEKDLPQKAPITADIRERLRGKRVLLTEDNAFNRQIAKGFLQNAALHVTEAENGAVAVELARQQAFDLILMDVQMPIMNGLEATAQLREELRLTTPIIALTANAIKGEREKCLRAGMNDYLSKPFQEDDLLKVISYWTLGEPLVGNSVQEPGAPALTAPLYNLALIYQIGQGDPDFTVLMLESFVEGAQEAVRDLRQAQQTQNVELLRATTHKLKPSLEHLQVHLILPVVQQLDTWSGAFDQAHLSPLIDRTSHVLQRLIGHLNVELQDARLSVGPG</sequence>
<dbReference type="InterPro" id="IPR036641">
    <property type="entry name" value="HPT_dom_sf"/>
</dbReference>
<keyword evidence="8" id="KW-0067">ATP-binding</keyword>
<dbReference type="Pfam" id="PF08447">
    <property type="entry name" value="PAS_3"/>
    <property type="match status" value="2"/>
</dbReference>
<dbReference type="SMART" id="SM00086">
    <property type="entry name" value="PAC"/>
    <property type="match status" value="3"/>
</dbReference>
<reference evidence="17 18" key="1">
    <citation type="submission" date="2022-04" db="EMBL/GenBank/DDBJ databases">
        <title>Hymenobacter sp. isolated from the air.</title>
        <authorList>
            <person name="Won M."/>
            <person name="Lee C.-M."/>
            <person name="Woen H.-Y."/>
            <person name="Kwon S.-W."/>
        </authorList>
    </citation>
    <scope>NUCLEOTIDE SEQUENCE [LARGE SCALE GENOMIC DNA]</scope>
    <source>
        <strain evidence="18">5116 S-27</strain>
    </source>
</reference>
<feature type="domain" description="PAS" evidence="15">
    <location>
        <begin position="524"/>
        <end position="586"/>
    </location>
</feature>
<evidence type="ECO:0000256" key="2">
    <source>
        <dbReference type="ARBA" id="ARBA00004651"/>
    </source>
</evidence>
<evidence type="ECO:0000256" key="12">
    <source>
        <dbReference type="PROSITE-ProRule" id="PRU00169"/>
    </source>
</evidence>
<evidence type="ECO:0000256" key="11">
    <source>
        <dbReference type="ARBA" id="ARBA00023136"/>
    </source>
</evidence>
<dbReference type="Pfam" id="PF00512">
    <property type="entry name" value="HisKA"/>
    <property type="match status" value="1"/>
</dbReference>
<evidence type="ECO:0000259" key="13">
    <source>
        <dbReference type="PROSITE" id="PS50109"/>
    </source>
</evidence>
<dbReference type="RefSeq" id="WP_244714015.1">
    <property type="nucleotide sequence ID" value="NZ_CP095049.1"/>
</dbReference>
<evidence type="ECO:0000313" key="17">
    <source>
        <dbReference type="EMBL" id="UOQ50937.1"/>
    </source>
</evidence>
<dbReference type="CDD" id="cd00082">
    <property type="entry name" value="HisKA"/>
    <property type="match status" value="1"/>
</dbReference>
<comment type="catalytic activity">
    <reaction evidence="1">
        <text>ATP + protein L-histidine = ADP + protein N-phospho-L-histidine.</text>
        <dbReference type="EC" id="2.7.13.3"/>
    </reaction>
</comment>
<feature type="domain" description="PAC" evidence="16">
    <location>
        <begin position="597"/>
        <end position="649"/>
    </location>
</feature>
<dbReference type="EMBL" id="CP095049">
    <property type="protein sequence ID" value="UOQ50937.1"/>
    <property type="molecule type" value="Genomic_DNA"/>
</dbReference>
<dbReference type="InterPro" id="IPR003661">
    <property type="entry name" value="HisK_dim/P_dom"/>
</dbReference>
<dbReference type="SMART" id="SM00448">
    <property type="entry name" value="REC"/>
    <property type="match status" value="1"/>
</dbReference>
<keyword evidence="11" id="KW-0472">Membrane</keyword>
<evidence type="ECO:0000259" key="14">
    <source>
        <dbReference type="PROSITE" id="PS50110"/>
    </source>
</evidence>
<dbReference type="SMART" id="SM00091">
    <property type="entry name" value="PAS"/>
    <property type="match status" value="5"/>
</dbReference>
<organism evidence="17 18">
    <name type="scientific">Hymenobacter cellulosivorans</name>
    <dbReference type="NCBI Taxonomy" id="2932249"/>
    <lineage>
        <taxon>Bacteria</taxon>
        <taxon>Pseudomonadati</taxon>
        <taxon>Bacteroidota</taxon>
        <taxon>Cytophagia</taxon>
        <taxon>Cytophagales</taxon>
        <taxon>Hymenobacteraceae</taxon>
        <taxon>Hymenobacter</taxon>
    </lineage>
</organism>
<evidence type="ECO:0000256" key="1">
    <source>
        <dbReference type="ARBA" id="ARBA00000085"/>
    </source>
</evidence>
<feature type="domain" description="Histidine kinase" evidence="13">
    <location>
        <begin position="667"/>
        <end position="890"/>
    </location>
</feature>
<accession>A0ABY4F449</accession>
<dbReference type="Gene3D" id="3.30.450.20">
    <property type="entry name" value="PAS domain"/>
    <property type="match status" value="5"/>
</dbReference>
<evidence type="ECO:0000256" key="6">
    <source>
        <dbReference type="ARBA" id="ARBA00022692"/>
    </source>
</evidence>
<dbReference type="InterPro" id="IPR000014">
    <property type="entry name" value="PAS"/>
</dbReference>
<evidence type="ECO:0000256" key="7">
    <source>
        <dbReference type="ARBA" id="ARBA00022741"/>
    </source>
</evidence>
<dbReference type="InterPro" id="IPR035965">
    <property type="entry name" value="PAS-like_dom_sf"/>
</dbReference>
<dbReference type="InterPro" id="IPR036097">
    <property type="entry name" value="HisK_dim/P_sf"/>
</dbReference>
<keyword evidence="18" id="KW-1185">Reference proteome</keyword>
<feature type="domain" description="PAS" evidence="15">
    <location>
        <begin position="265"/>
        <end position="337"/>
    </location>
</feature>
<dbReference type="EC" id="2.7.13.3" evidence="3"/>
<dbReference type="InterPro" id="IPR005467">
    <property type="entry name" value="His_kinase_dom"/>
</dbReference>
<dbReference type="Gene3D" id="1.10.287.130">
    <property type="match status" value="1"/>
</dbReference>
<dbReference type="Proteomes" id="UP000831785">
    <property type="component" value="Chromosome"/>
</dbReference>
<dbReference type="SUPFAM" id="SSF55874">
    <property type="entry name" value="ATPase domain of HSP90 chaperone/DNA topoisomerase II/histidine kinase"/>
    <property type="match status" value="1"/>
</dbReference>
<evidence type="ECO:0000256" key="4">
    <source>
        <dbReference type="ARBA" id="ARBA00022475"/>
    </source>
</evidence>
<feature type="domain" description="PAC" evidence="16">
    <location>
        <begin position="341"/>
        <end position="394"/>
    </location>
</feature>
<dbReference type="Pfam" id="PF00072">
    <property type="entry name" value="Response_reg"/>
    <property type="match status" value="1"/>
</dbReference>
<dbReference type="SUPFAM" id="SSF55785">
    <property type="entry name" value="PYP-like sensor domain (PAS domain)"/>
    <property type="match status" value="5"/>
</dbReference>
<dbReference type="InterPro" id="IPR003594">
    <property type="entry name" value="HATPase_dom"/>
</dbReference>
<dbReference type="CDD" id="cd00130">
    <property type="entry name" value="PAS"/>
    <property type="match status" value="4"/>
</dbReference>
<keyword evidence="10" id="KW-0902">Two-component regulatory system</keyword>
<dbReference type="Gene3D" id="3.30.565.10">
    <property type="entry name" value="Histidine kinase-like ATPase, C-terminal domain"/>
    <property type="match status" value="1"/>
</dbReference>
<dbReference type="InterPro" id="IPR001789">
    <property type="entry name" value="Sig_transdc_resp-reg_receiver"/>
</dbReference>
<evidence type="ECO:0000256" key="5">
    <source>
        <dbReference type="ARBA" id="ARBA00022553"/>
    </source>
</evidence>
<dbReference type="Pfam" id="PF02518">
    <property type="entry name" value="HATPase_c"/>
    <property type="match status" value="1"/>
</dbReference>
<keyword evidence="7" id="KW-0547">Nucleotide-binding</keyword>
<comment type="subcellular location">
    <subcellularLocation>
        <location evidence="2">Cell membrane</location>
        <topology evidence="2">Multi-pass membrane protein</topology>
    </subcellularLocation>
</comment>
<dbReference type="PROSITE" id="PS50112">
    <property type="entry name" value="PAS"/>
    <property type="match status" value="3"/>
</dbReference>
<protein>
    <recommendedName>
        <fullName evidence="3">histidine kinase</fullName>
        <ecNumber evidence="3">2.7.13.3</ecNumber>
    </recommendedName>
</protein>
<evidence type="ECO:0000256" key="8">
    <source>
        <dbReference type="ARBA" id="ARBA00022840"/>
    </source>
</evidence>
<name>A0ABY4F449_9BACT</name>
<evidence type="ECO:0000256" key="10">
    <source>
        <dbReference type="ARBA" id="ARBA00023012"/>
    </source>
</evidence>
<dbReference type="NCBIfam" id="TIGR00229">
    <property type="entry name" value="sensory_box"/>
    <property type="match status" value="3"/>
</dbReference>
<feature type="domain" description="PAS" evidence="15">
    <location>
        <begin position="18"/>
        <end position="54"/>
    </location>
</feature>
<evidence type="ECO:0000256" key="9">
    <source>
        <dbReference type="ARBA" id="ARBA00022989"/>
    </source>
</evidence>
<feature type="domain" description="Response regulatory" evidence="14">
    <location>
        <begin position="912"/>
        <end position="1027"/>
    </location>
</feature>
<dbReference type="InterPro" id="IPR036890">
    <property type="entry name" value="HATPase_C_sf"/>
</dbReference>
<dbReference type="PROSITE" id="PS50113">
    <property type="entry name" value="PAC"/>
    <property type="match status" value="2"/>
</dbReference>
<evidence type="ECO:0000256" key="3">
    <source>
        <dbReference type="ARBA" id="ARBA00012438"/>
    </source>
</evidence>
<dbReference type="SMART" id="SM00387">
    <property type="entry name" value="HATPase_c"/>
    <property type="match status" value="1"/>
</dbReference>
<evidence type="ECO:0000313" key="18">
    <source>
        <dbReference type="Proteomes" id="UP000831785"/>
    </source>
</evidence>
<dbReference type="InterPro" id="IPR000700">
    <property type="entry name" value="PAS-assoc_C"/>
</dbReference>
<gene>
    <name evidence="17" type="ORF">MUN80_14340</name>
</gene>